<dbReference type="EMBL" id="FXAZ01000001">
    <property type="protein sequence ID" value="SMG20079.1"/>
    <property type="molecule type" value="Genomic_DNA"/>
</dbReference>
<dbReference type="CDD" id="cd00592">
    <property type="entry name" value="HTH_MerR-like"/>
    <property type="match status" value="1"/>
</dbReference>
<feature type="domain" description="HTH merR-type" evidence="2">
    <location>
        <begin position="3"/>
        <end position="72"/>
    </location>
</feature>
<dbReference type="Gene3D" id="1.10.1660.10">
    <property type="match status" value="1"/>
</dbReference>
<gene>
    <name evidence="3" type="ORF">SAMN06295960_0997</name>
</gene>
<dbReference type="PROSITE" id="PS50937">
    <property type="entry name" value="HTH_MERR_2"/>
    <property type="match status" value="1"/>
</dbReference>
<dbReference type="RefSeq" id="WP_085493192.1">
    <property type="nucleotide sequence ID" value="NZ_FXAZ01000001.1"/>
</dbReference>
<dbReference type="AlphaFoldDB" id="A0A1X7IXT6"/>
<dbReference type="PANTHER" id="PTHR30204">
    <property type="entry name" value="REDOX-CYCLING DRUG-SENSING TRANSCRIPTIONAL ACTIVATOR SOXR"/>
    <property type="match status" value="1"/>
</dbReference>
<dbReference type="InterPro" id="IPR029441">
    <property type="entry name" value="Cass2"/>
</dbReference>
<proteinExistence type="predicted"/>
<reference evidence="3 4" key="1">
    <citation type="submission" date="2017-04" db="EMBL/GenBank/DDBJ databases">
        <authorList>
            <person name="Afonso C.L."/>
            <person name="Miller P.J."/>
            <person name="Scott M.A."/>
            <person name="Spackman E."/>
            <person name="Goraichik I."/>
            <person name="Dimitrov K.M."/>
            <person name="Suarez D.L."/>
            <person name="Swayne D.E."/>
        </authorList>
    </citation>
    <scope>NUCLEOTIDE SEQUENCE [LARGE SCALE GENOMIC DNA]</scope>
    <source>
        <strain evidence="3 4">11</strain>
    </source>
</reference>
<dbReference type="OrthoDB" id="9811174at2"/>
<dbReference type="InterPro" id="IPR009061">
    <property type="entry name" value="DNA-bd_dom_put_sf"/>
</dbReference>
<dbReference type="STRING" id="1852522.SAMN06295960_0997"/>
<evidence type="ECO:0000256" key="1">
    <source>
        <dbReference type="ARBA" id="ARBA00023125"/>
    </source>
</evidence>
<dbReference type="Pfam" id="PF14526">
    <property type="entry name" value="Cass2"/>
    <property type="match status" value="1"/>
</dbReference>
<dbReference type="Proteomes" id="UP000193834">
    <property type="component" value="Unassembled WGS sequence"/>
</dbReference>
<dbReference type="SMART" id="SM00422">
    <property type="entry name" value="HTH_MERR"/>
    <property type="match status" value="1"/>
</dbReference>
<organism evidence="3 4">
    <name type="scientific">Paenibacillus aquistagni</name>
    <dbReference type="NCBI Taxonomy" id="1852522"/>
    <lineage>
        <taxon>Bacteria</taxon>
        <taxon>Bacillati</taxon>
        <taxon>Bacillota</taxon>
        <taxon>Bacilli</taxon>
        <taxon>Bacillales</taxon>
        <taxon>Paenibacillaceae</taxon>
        <taxon>Paenibacillus</taxon>
    </lineage>
</organism>
<dbReference type="InterPro" id="IPR047057">
    <property type="entry name" value="MerR_fam"/>
</dbReference>
<evidence type="ECO:0000313" key="4">
    <source>
        <dbReference type="Proteomes" id="UP000193834"/>
    </source>
</evidence>
<dbReference type="GO" id="GO:0003677">
    <property type="term" value="F:DNA binding"/>
    <property type="evidence" value="ECO:0007669"/>
    <property type="project" value="UniProtKB-KW"/>
</dbReference>
<keyword evidence="4" id="KW-1185">Reference proteome</keyword>
<protein>
    <submittedName>
        <fullName evidence="3">DNA-binding transcriptional regulator, MerR family</fullName>
    </submittedName>
</protein>
<evidence type="ECO:0000259" key="2">
    <source>
        <dbReference type="PROSITE" id="PS50937"/>
    </source>
</evidence>
<evidence type="ECO:0000313" key="3">
    <source>
        <dbReference type="EMBL" id="SMG20079.1"/>
    </source>
</evidence>
<dbReference type="PANTHER" id="PTHR30204:SF97">
    <property type="entry name" value="MERR FAMILY REGULATORY PROTEIN"/>
    <property type="match status" value="1"/>
</dbReference>
<dbReference type="Pfam" id="PF13411">
    <property type="entry name" value="MerR_1"/>
    <property type="match status" value="1"/>
</dbReference>
<keyword evidence="1 3" id="KW-0238">DNA-binding</keyword>
<sequence>MELVTITEVTKRYHISTRTLRYYEQLGLLVSSKKEGYAYRTYDADALKRLEQILVLRKFRIPLKDIQRVLQSEGGEAAQIAFQAKLHELSDEIATLTSLKAALEKLAGLLNERTDMNSSAIIAAHEWQVGSLQLRTDNTKEEFIMGTTNCSEYDMNPISMLKDVRIIYLPPSYVASIHFNSEAPESESSDWVRQFVKETELDKIKPDFRHYGFNHPEGAKHGYERWVTIPEHMEVKAPFVKKHFSGGMYAAHMIPMGNFDEWSWLTKWVESSSQYEHDAVEPSCLEEHLNYINQYQLNDEELHACTQLDLLLPIRSRE</sequence>
<name>A0A1X7IXT6_9BACL</name>
<accession>A0A1X7IXT6</accession>
<dbReference type="InterPro" id="IPR000551">
    <property type="entry name" value="MerR-type_HTH_dom"/>
</dbReference>
<dbReference type="GO" id="GO:0003700">
    <property type="term" value="F:DNA-binding transcription factor activity"/>
    <property type="evidence" value="ECO:0007669"/>
    <property type="project" value="InterPro"/>
</dbReference>
<dbReference type="SUPFAM" id="SSF46955">
    <property type="entry name" value="Putative DNA-binding domain"/>
    <property type="match status" value="1"/>
</dbReference>